<dbReference type="SUPFAM" id="SSF52047">
    <property type="entry name" value="RNI-like"/>
    <property type="match status" value="1"/>
</dbReference>
<sequence>MDSFFFAHCLLFWFLATFYLQTIDFCFCSSDGVPGSVRSACMKEERQALLSFRHDLADPSGRLSSWTEMSPWSWELWDEVAYRRSLLRGKTNPSFLSLKHLDYLDRSCNDFRLPLFISQLKSLRYLNLSAFSSSEGVIPESIWNLSSSKFLQYFDGIRIPKFFGHLKSLQFLDMSFSSFEITSNLANLSNLIYLDFGGNFWSIKTSKNLNWFSQLSFLKYLNLQCVDLSRSGDSWLVAANMLPSLLELHVSSCEIEHFPLSLPKINITSLLILDMSQDLIVSNFFGGSIARELGSLKDLEELDLSINGFDGQVPRLTRNLANNNFVGGLQELLDGCVGCTNDKLESVDLSLNRLHCKFPASLGMLQNLQYLNLESNTVWGTISEFIGNLSSLETIKP</sequence>
<dbReference type="Pfam" id="PF23598">
    <property type="entry name" value="LRR_14"/>
    <property type="match status" value="1"/>
</dbReference>
<dbReference type="SUPFAM" id="SSF52058">
    <property type="entry name" value="L domain-like"/>
    <property type="match status" value="1"/>
</dbReference>
<gene>
    <name evidence="13" type="ORF">RchiOBHm_Chr5g0022361</name>
</gene>
<dbReference type="Pfam" id="PF08263">
    <property type="entry name" value="LRRNT_2"/>
    <property type="match status" value="1"/>
</dbReference>
<dbReference type="PANTHER" id="PTHR48063">
    <property type="entry name" value="LRR RECEPTOR-LIKE KINASE"/>
    <property type="match status" value="1"/>
</dbReference>
<keyword evidence="8" id="KW-0675">Receptor</keyword>
<evidence type="ECO:0000259" key="11">
    <source>
        <dbReference type="Pfam" id="PF08263"/>
    </source>
</evidence>
<keyword evidence="5" id="KW-0677">Repeat</keyword>
<dbReference type="PANTHER" id="PTHR48063:SF90">
    <property type="entry name" value="OS11G0565920 PROTEIN"/>
    <property type="match status" value="1"/>
</dbReference>
<comment type="subcellular location">
    <subcellularLocation>
        <location evidence="1">Membrane</location>
        <topology evidence="1">Single-pass type I membrane protein</topology>
    </subcellularLocation>
</comment>
<feature type="signal peptide" evidence="10">
    <location>
        <begin position="1"/>
        <end position="28"/>
    </location>
</feature>
<evidence type="ECO:0000256" key="5">
    <source>
        <dbReference type="ARBA" id="ARBA00022737"/>
    </source>
</evidence>
<dbReference type="GO" id="GO:0016740">
    <property type="term" value="F:transferase activity"/>
    <property type="evidence" value="ECO:0007669"/>
    <property type="project" value="UniProtKB-KW"/>
</dbReference>
<feature type="chain" id="PRO_5015119596" evidence="10">
    <location>
        <begin position="29"/>
        <end position="397"/>
    </location>
</feature>
<comment type="caution">
    <text evidence="13">The sequence shown here is derived from an EMBL/GenBank/DDBJ whole genome shotgun (WGS) entry which is preliminary data.</text>
</comment>
<name>A0A2P6Q7S8_ROSCH</name>
<evidence type="ECO:0000256" key="8">
    <source>
        <dbReference type="ARBA" id="ARBA00023170"/>
    </source>
</evidence>
<evidence type="ECO:0000259" key="12">
    <source>
        <dbReference type="Pfam" id="PF23598"/>
    </source>
</evidence>
<keyword evidence="6" id="KW-1133">Transmembrane helix</keyword>
<keyword evidence="13" id="KW-0808">Transferase</keyword>
<dbReference type="GO" id="GO:0016020">
    <property type="term" value="C:membrane"/>
    <property type="evidence" value="ECO:0007669"/>
    <property type="project" value="UniProtKB-SubCell"/>
</dbReference>
<accession>A0A2P6Q7S8</accession>
<dbReference type="InterPro" id="IPR055414">
    <property type="entry name" value="LRR_R13L4/SHOC2-like"/>
</dbReference>
<dbReference type="Gene3D" id="3.80.10.10">
    <property type="entry name" value="Ribonuclease Inhibitor"/>
    <property type="match status" value="3"/>
</dbReference>
<evidence type="ECO:0000256" key="4">
    <source>
        <dbReference type="ARBA" id="ARBA00022729"/>
    </source>
</evidence>
<evidence type="ECO:0000313" key="13">
    <source>
        <dbReference type="EMBL" id="PRQ30231.1"/>
    </source>
</evidence>
<evidence type="ECO:0000256" key="10">
    <source>
        <dbReference type="SAM" id="SignalP"/>
    </source>
</evidence>
<feature type="domain" description="Disease resistance R13L4/SHOC-2-like LRR" evidence="12">
    <location>
        <begin position="97"/>
        <end position="307"/>
    </location>
</feature>
<evidence type="ECO:0000256" key="2">
    <source>
        <dbReference type="ARBA" id="ARBA00022614"/>
    </source>
</evidence>
<reference evidence="13 14" key="1">
    <citation type="journal article" date="2018" name="Nat. Genet.">
        <title>The Rosa genome provides new insights in the design of modern roses.</title>
        <authorList>
            <person name="Bendahmane M."/>
        </authorList>
    </citation>
    <scope>NUCLEOTIDE SEQUENCE [LARGE SCALE GENOMIC DNA]</scope>
    <source>
        <strain evidence="14">cv. Old Blush</strain>
    </source>
</reference>
<dbReference type="OMA" id="VIPESIW"/>
<evidence type="ECO:0000256" key="3">
    <source>
        <dbReference type="ARBA" id="ARBA00022692"/>
    </source>
</evidence>
<dbReference type="Gramene" id="PRQ30231">
    <property type="protein sequence ID" value="PRQ30231"/>
    <property type="gene ID" value="RchiOBHm_Chr5g0022361"/>
</dbReference>
<keyword evidence="14" id="KW-1185">Reference proteome</keyword>
<dbReference type="Pfam" id="PF00560">
    <property type="entry name" value="LRR_1"/>
    <property type="match status" value="1"/>
</dbReference>
<keyword evidence="7" id="KW-0472">Membrane</keyword>
<proteinExistence type="predicted"/>
<dbReference type="EC" id="2.7.-.-" evidence="13"/>
<organism evidence="13 14">
    <name type="scientific">Rosa chinensis</name>
    <name type="common">China rose</name>
    <dbReference type="NCBI Taxonomy" id="74649"/>
    <lineage>
        <taxon>Eukaryota</taxon>
        <taxon>Viridiplantae</taxon>
        <taxon>Streptophyta</taxon>
        <taxon>Embryophyta</taxon>
        <taxon>Tracheophyta</taxon>
        <taxon>Spermatophyta</taxon>
        <taxon>Magnoliopsida</taxon>
        <taxon>eudicotyledons</taxon>
        <taxon>Gunneridae</taxon>
        <taxon>Pentapetalae</taxon>
        <taxon>rosids</taxon>
        <taxon>fabids</taxon>
        <taxon>Rosales</taxon>
        <taxon>Rosaceae</taxon>
        <taxon>Rosoideae</taxon>
        <taxon>Rosoideae incertae sedis</taxon>
        <taxon>Rosa</taxon>
    </lineage>
</organism>
<dbReference type="InterPro" id="IPR001611">
    <property type="entry name" value="Leu-rich_rpt"/>
</dbReference>
<feature type="domain" description="Leucine-rich repeat-containing N-terminal plant-type" evidence="11">
    <location>
        <begin position="43"/>
        <end position="70"/>
    </location>
</feature>
<keyword evidence="2" id="KW-0433">Leucine-rich repeat</keyword>
<dbReference type="InterPro" id="IPR046956">
    <property type="entry name" value="RLP23-like"/>
</dbReference>
<dbReference type="Proteomes" id="UP000238479">
    <property type="component" value="Chromosome 5"/>
</dbReference>
<keyword evidence="4 10" id="KW-0732">Signal</keyword>
<evidence type="ECO:0000256" key="6">
    <source>
        <dbReference type="ARBA" id="ARBA00022989"/>
    </source>
</evidence>
<dbReference type="InterPro" id="IPR032675">
    <property type="entry name" value="LRR_dom_sf"/>
</dbReference>
<evidence type="ECO:0000256" key="9">
    <source>
        <dbReference type="ARBA" id="ARBA00023180"/>
    </source>
</evidence>
<keyword evidence="3" id="KW-0812">Transmembrane</keyword>
<dbReference type="InterPro" id="IPR013210">
    <property type="entry name" value="LRR_N_plant-typ"/>
</dbReference>
<dbReference type="EMBL" id="PDCK01000043">
    <property type="protein sequence ID" value="PRQ30231.1"/>
    <property type="molecule type" value="Genomic_DNA"/>
</dbReference>
<dbReference type="AlphaFoldDB" id="A0A2P6Q7S8"/>
<evidence type="ECO:0000313" key="14">
    <source>
        <dbReference type="Proteomes" id="UP000238479"/>
    </source>
</evidence>
<protein>
    <submittedName>
        <fullName evidence="13">Putative transferase</fullName>
        <ecNumber evidence="13">2.7.-.-</ecNumber>
    </submittedName>
</protein>
<evidence type="ECO:0000256" key="1">
    <source>
        <dbReference type="ARBA" id="ARBA00004479"/>
    </source>
</evidence>
<keyword evidence="9" id="KW-0325">Glycoprotein</keyword>
<evidence type="ECO:0000256" key="7">
    <source>
        <dbReference type="ARBA" id="ARBA00023136"/>
    </source>
</evidence>